<reference evidence="1 2" key="1">
    <citation type="journal article" date="2016" name="Nat. Commun.">
        <title>Thousands of microbial genomes shed light on interconnected biogeochemical processes in an aquifer system.</title>
        <authorList>
            <person name="Anantharaman K."/>
            <person name="Brown C.T."/>
            <person name="Hug L.A."/>
            <person name="Sharon I."/>
            <person name="Castelle C.J."/>
            <person name="Probst A.J."/>
            <person name="Thomas B.C."/>
            <person name="Singh A."/>
            <person name="Wilkins M.J."/>
            <person name="Karaoz U."/>
            <person name="Brodie E.L."/>
            <person name="Williams K.H."/>
            <person name="Hubbard S.S."/>
            <person name="Banfield J.F."/>
        </authorList>
    </citation>
    <scope>NUCLEOTIDE SEQUENCE [LARGE SCALE GENOMIC DNA]</scope>
</reference>
<accession>A0A1G2CY70</accession>
<proteinExistence type="predicted"/>
<sequence>MTWEEEATFPIELQEAALSSLIEVAQRQGASSVDLEKQLNTIEIKRRVILWLGTFPDIAEKNAAIERANAEGLPPEIFTTPEFVAPEVETLQ</sequence>
<name>A0A1G2CY70_9BACT</name>
<dbReference type="EMBL" id="MHLI01000004">
    <property type="protein sequence ID" value="OGZ06304.1"/>
    <property type="molecule type" value="Genomic_DNA"/>
</dbReference>
<evidence type="ECO:0000313" key="1">
    <source>
        <dbReference type="EMBL" id="OGZ06304.1"/>
    </source>
</evidence>
<evidence type="ECO:0000313" key="2">
    <source>
        <dbReference type="Proteomes" id="UP000177122"/>
    </source>
</evidence>
<comment type="caution">
    <text evidence="1">The sequence shown here is derived from an EMBL/GenBank/DDBJ whole genome shotgun (WGS) entry which is preliminary data.</text>
</comment>
<dbReference type="Proteomes" id="UP000177122">
    <property type="component" value="Unassembled WGS sequence"/>
</dbReference>
<dbReference type="AlphaFoldDB" id="A0A1G2CY70"/>
<protein>
    <submittedName>
        <fullName evidence="1">Uncharacterized protein</fullName>
    </submittedName>
</protein>
<organism evidence="1 2">
    <name type="scientific">Candidatus Lloydbacteria bacterium RIFCSPHIGHO2_01_FULL_49_22</name>
    <dbReference type="NCBI Taxonomy" id="1798658"/>
    <lineage>
        <taxon>Bacteria</taxon>
        <taxon>Candidatus Lloydiibacteriota</taxon>
    </lineage>
</organism>
<gene>
    <name evidence="1" type="ORF">A2845_00685</name>
</gene>